<dbReference type="PROSITE" id="PS50012">
    <property type="entry name" value="RCC1_3"/>
    <property type="match status" value="2"/>
</dbReference>
<protein>
    <submittedName>
        <fullName evidence="3">RCC1 domain-containing protein 1</fullName>
    </submittedName>
</protein>
<dbReference type="Gene3D" id="3.30.70.270">
    <property type="match status" value="1"/>
</dbReference>
<dbReference type="InterPro" id="IPR043128">
    <property type="entry name" value="Rev_trsase/Diguanyl_cyclase"/>
</dbReference>
<sequence length="1058" mass="119561">MDETSQKTIPRPAFQSEGSFKCYGFGFNGLRQITVNAVDVYESREVDIETDGSHPSAVLAPVHLNVDCVSSIVASWSSIFYLKENGTISKVGWNSKTKMFGEEENLLPDHFVTDACCSWTQLAFLTKDGDCLQWSDYTRLNEESKPVKVHSNGTKFKAVGCRESSCIALSGNGQAGFICSEQVQDGSVAKPVPVFKAIDINKEITSVACGKEHALLLTSSGTVYSLGSGRKKISIAKAELERLRENRKLTKKGKRNRSTLVEECKVISSVELVNYMEKKKSQLRKLKTKYLREKKQHEARSLNNQFKQDAGQVHAKFTEMMDDRQDRPTYQRVGKNINPDSNTNTFENIELASRFWQSLWETRGSGNETTEWLLDMKEAIAEQVPTTVEQEWNLQTPLAVKSLLKKRSFSAPGPDRLVNFWWKRASSLHEGVTRAFEFISKYNEDFPLWFSEGKTRLIPKPGDFSSENQRPITCLNNIYKWFTSCLQTPLDKHLNDYDLMEGEQREAKSGCSRTTDNLMIDRMATQDCHRGKRNLSMAWLDVRKAYDSVDHNWLIEMMEVHMVPAWIGKVIKHLSASWNTKIVATTKQGREMFTTIRFHKGLPQGDALCPRLFTLCLNPVAWILNATEGYRLSKPLSTRITHLLYVDDLKVFAASETKLNQVLRSTCTAMQDMGLHWNPKKCSVIHVRRGKQVQDAKDAKLNETSVVKNLESGSNYKFLVIKESVMQDEKQALTEAAKVYFRRLSVIWTSPLSDFNRILATNQFALPALTYLMWTQHLPLAELRDIDRQTRKTICENGGRHPLSSIAFEECAVVKGFSSLITDSRNFAQELDTTLNLNTTEPSCCPTEEPEITTKDLHIKKHIKKVVNEKLVKKVEDQQWQGSLLKARWQDDQLSQNRRGQLGRGLIVEEQSSEVVPALEGIKMQFIAAGGWHSAAISEFGDLYMWGWNEKGQLGLAVDLDDTLSSTGGQVQCQTVPVPVSFPDDLEVLMVSCGSRHTAAILGDGSVWTWGWGYYGQLGHGDQADRSAPTQVAAFFPLKLKPKTLYCGTWSTFLMISK</sequence>
<gene>
    <name evidence="3" type="primary">Rccd1</name>
    <name evidence="3" type="ORF">AWC38_SpisGene19791</name>
</gene>
<feature type="repeat" description="RCC1" evidence="1">
    <location>
        <begin position="941"/>
        <end position="1004"/>
    </location>
</feature>
<dbReference type="AlphaFoldDB" id="A0A2B4RFK7"/>
<dbReference type="Gene3D" id="2.130.10.30">
    <property type="entry name" value="Regulator of chromosome condensation 1/beta-lactamase-inhibitor protein II"/>
    <property type="match status" value="2"/>
</dbReference>
<dbReference type="Pfam" id="PF00078">
    <property type="entry name" value="RVT_1"/>
    <property type="match status" value="1"/>
</dbReference>
<dbReference type="PANTHER" id="PTHR35450:SF2">
    <property type="entry name" value="REVERSE TRANSCRIPTASE DOMAIN-CONTAINING PROTEIN"/>
    <property type="match status" value="1"/>
</dbReference>
<dbReference type="SUPFAM" id="SSF50985">
    <property type="entry name" value="RCC1/BLIP-II"/>
    <property type="match status" value="2"/>
</dbReference>
<dbReference type="CDD" id="cd01650">
    <property type="entry name" value="RT_nLTR_like"/>
    <property type="match status" value="1"/>
</dbReference>
<dbReference type="InterPro" id="IPR000408">
    <property type="entry name" value="Reg_chr_condens"/>
</dbReference>
<dbReference type="Pfam" id="PF13540">
    <property type="entry name" value="RCC1_2"/>
    <property type="match status" value="1"/>
</dbReference>
<evidence type="ECO:0000259" key="2">
    <source>
        <dbReference type="PROSITE" id="PS50878"/>
    </source>
</evidence>
<reference evidence="4" key="1">
    <citation type="journal article" date="2017" name="bioRxiv">
        <title>Comparative analysis of the genomes of Stylophora pistillata and Acropora digitifera provides evidence for extensive differences between species of corals.</title>
        <authorList>
            <person name="Voolstra C.R."/>
            <person name="Li Y."/>
            <person name="Liew Y.J."/>
            <person name="Baumgarten S."/>
            <person name="Zoccola D."/>
            <person name="Flot J.-F."/>
            <person name="Tambutte S."/>
            <person name="Allemand D."/>
            <person name="Aranda M."/>
        </authorList>
    </citation>
    <scope>NUCLEOTIDE SEQUENCE [LARGE SCALE GENOMIC DNA]</scope>
</reference>
<dbReference type="PANTHER" id="PTHR35450">
    <property type="entry name" value="REVERSE TRANSCRIPTASE DOMAIN-CONTAINING PROTEIN"/>
    <property type="match status" value="1"/>
</dbReference>
<dbReference type="PROSITE" id="PS50878">
    <property type="entry name" value="RT_POL"/>
    <property type="match status" value="1"/>
</dbReference>
<dbReference type="Proteomes" id="UP000225706">
    <property type="component" value="Unassembled WGS sequence"/>
</dbReference>
<accession>A0A2B4RFK7</accession>
<dbReference type="InterPro" id="IPR009091">
    <property type="entry name" value="RCC1/BLIP-II"/>
</dbReference>
<dbReference type="Pfam" id="PF00415">
    <property type="entry name" value="RCC1"/>
    <property type="match status" value="2"/>
</dbReference>
<dbReference type="InterPro" id="IPR043502">
    <property type="entry name" value="DNA/RNA_pol_sf"/>
</dbReference>
<dbReference type="InterPro" id="IPR000477">
    <property type="entry name" value="RT_dom"/>
</dbReference>
<dbReference type="OrthoDB" id="5370059at2759"/>
<organism evidence="3 4">
    <name type="scientific">Stylophora pistillata</name>
    <name type="common">Smooth cauliflower coral</name>
    <dbReference type="NCBI Taxonomy" id="50429"/>
    <lineage>
        <taxon>Eukaryota</taxon>
        <taxon>Metazoa</taxon>
        <taxon>Cnidaria</taxon>
        <taxon>Anthozoa</taxon>
        <taxon>Hexacorallia</taxon>
        <taxon>Scleractinia</taxon>
        <taxon>Astrocoeniina</taxon>
        <taxon>Pocilloporidae</taxon>
        <taxon>Stylophora</taxon>
    </lineage>
</organism>
<dbReference type="PROSITE" id="PS00626">
    <property type="entry name" value="RCC1_2"/>
    <property type="match status" value="3"/>
</dbReference>
<evidence type="ECO:0000313" key="4">
    <source>
        <dbReference type="Proteomes" id="UP000225706"/>
    </source>
</evidence>
<proteinExistence type="predicted"/>
<feature type="repeat" description="RCC1" evidence="1">
    <location>
        <begin position="1005"/>
        <end position="1058"/>
    </location>
</feature>
<dbReference type="SUPFAM" id="SSF56672">
    <property type="entry name" value="DNA/RNA polymerases"/>
    <property type="match status" value="1"/>
</dbReference>
<comment type="caution">
    <text evidence="3">The sequence shown here is derived from an EMBL/GenBank/DDBJ whole genome shotgun (WGS) entry which is preliminary data.</text>
</comment>
<evidence type="ECO:0000313" key="3">
    <source>
        <dbReference type="EMBL" id="PFX15956.1"/>
    </source>
</evidence>
<evidence type="ECO:0000256" key="1">
    <source>
        <dbReference type="PROSITE-ProRule" id="PRU00235"/>
    </source>
</evidence>
<feature type="domain" description="Reverse transcriptase" evidence="2">
    <location>
        <begin position="439"/>
        <end position="721"/>
    </location>
</feature>
<name>A0A2B4RFK7_STYPI</name>
<dbReference type="STRING" id="50429.A0A2B4RFK7"/>
<keyword evidence="4" id="KW-1185">Reference proteome</keyword>
<dbReference type="EMBL" id="LSMT01000590">
    <property type="protein sequence ID" value="PFX15956.1"/>
    <property type="molecule type" value="Genomic_DNA"/>
</dbReference>